<dbReference type="EMBL" id="PUEC01000038">
    <property type="protein sequence ID" value="PWB00548.1"/>
    <property type="molecule type" value="Genomic_DNA"/>
</dbReference>
<reference evidence="3" key="1">
    <citation type="submission" date="2018-02" db="EMBL/GenBank/DDBJ databases">
        <authorList>
            <person name="Clavel T."/>
            <person name="Strowig T."/>
        </authorList>
    </citation>
    <scope>NUCLEOTIDE SEQUENCE [LARGE SCALE GENOMIC DNA]</scope>
    <source>
        <strain evidence="3">DSM 103720</strain>
    </source>
</reference>
<protein>
    <recommendedName>
        <fullName evidence="4">SGNH hydrolase-type esterase domain-containing protein</fullName>
    </recommendedName>
</protein>
<dbReference type="SUPFAM" id="SSF52266">
    <property type="entry name" value="SGNH hydrolase"/>
    <property type="match status" value="1"/>
</dbReference>
<dbReference type="Gene3D" id="3.40.50.1110">
    <property type="entry name" value="SGNH hydrolase"/>
    <property type="match status" value="1"/>
</dbReference>
<dbReference type="InterPro" id="IPR032588">
    <property type="entry name" value="Lipase_GDSL_lke"/>
</dbReference>
<evidence type="ECO:0008006" key="4">
    <source>
        <dbReference type="Google" id="ProtNLM"/>
    </source>
</evidence>
<feature type="signal peptide" evidence="1">
    <location>
        <begin position="1"/>
        <end position="18"/>
    </location>
</feature>
<dbReference type="Proteomes" id="UP000244905">
    <property type="component" value="Unassembled WGS sequence"/>
</dbReference>
<dbReference type="AlphaFoldDB" id="A0A2V1IHW7"/>
<keyword evidence="3" id="KW-1185">Reference proteome</keyword>
<sequence>MKKLLFLVFFVVALAAGAVSPRTGVSILGDSYSTFQGHMSPDTNLVWYYSKPKLEQTDVTDVKQTWWQQLIREKGWRLVTNNSYSGATICNRGYDGKDYTDRSFLTRAKTLGSPDVILIFGGTNDSWAGVEVGEYETPEGKKPDYYTLRPALDRMLRIMKDYYPGTEIYFIVNSELRPEVTESILTLCGRHGVKTVSLSDIDKMAGHPTVKGMTQIAEQVGAAID</sequence>
<dbReference type="Pfam" id="PF16255">
    <property type="entry name" value="Lipase_GDSL_lke"/>
    <property type="match status" value="1"/>
</dbReference>
<comment type="caution">
    <text evidence="2">The sequence shown here is derived from an EMBL/GenBank/DDBJ whole genome shotgun (WGS) entry which is preliminary data.</text>
</comment>
<dbReference type="GeneID" id="82527133"/>
<evidence type="ECO:0000313" key="3">
    <source>
        <dbReference type="Proteomes" id="UP000244905"/>
    </source>
</evidence>
<proteinExistence type="predicted"/>
<dbReference type="InterPro" id="IPR036514">
    <property type="entry name" value="SGNH_hydro_sf"/>
</dbReference>
<keyword evidence="1" id="KW-0732">Signal</keyword>
<gene>
    <name evidence="2" type="ORF">C5O23_12430</name>
</gene>
<feature type="chain" id="PRO_5015967211" description="SGNH hydrolase-type esterase domain-containing protein" evidence="1">
    <location>
        <begin position="19"/>
        <end position="225"/>
    </location>
</feature>
<evidence type="ECO:0000313" key="2">
    <source>
        <dbReference type="EMBL" id="PWB00548.1"/>
    </source>
</evidence>
<evidence type="ECO:0000256" key="1">
    <source>
        <dbReference type="SAM" id="SignalP"/>
    </source>
</evidence>
<organism evidence="2 3">
    <name type="scientific">Duncaniella muris</name>
    <dbReference type="NCBI Taxonomy" id="2094150"/>
    <lineage>
        <taxon>Bacteria</taxon>
        <taxon>Pseudomonadati</taxon>
        <taxon>Bacteroidota</taxon>
        <taxon>Bacteroidia</taxon>
        <taxon>Bacteroidales</taxon>
        <taxon>Muribaculaceae</taxon>
        <taxon>Duncaniella</taxon>
    </lineage>
</organism>
<name>A0A2V1IHW7_9BACT</name>
<dbReference type="GO" id="GO:0016788">
    <property type="term" value="F:hydrolase activity, acting on ester bonds"/>
    <property type="evidence" value="ECO:0007669"/>
    <property type="project" value="UniProtKB-ARBA"/>
</dbReference>
<dbReference type="RefSeq" id="WP_107033250.1">
    <property type="nucleotide sequence ID" value="NZ_CAJSYL010000002.1"/>
</dbReference>
<dbReference type="CDD" id="cd00229">
    <property type="entry name" value="SGNH_hydrolase"/>
    <property type="match status" value="1"/>
</dbReference>
<accession>A0A2V1IHW7</accession>